<reference evidence="16 17" key="1">
    <citation type="journal article" date="2007" name="Nature">
        <title>Evolution of genes and genomes on the Drosophila phylogeny.</title>
        <authorList>
            <consortium name="Drosophila 12 Genomes Consortium"/>
            <person name="Clark A.G."/>
            <person name="Eisen M.B."/>
            <person name="Smith D.R."/>
            <person name="Bergman C.M."/>
            <person name="Oliver B."/>
            <person name="Markow T.A."/>
            <person name="Kaufman T.C."/>
            <person name="Kellis M."/>
            <person name="Gelbart W."/>
            <person name="Iyer V.N."/>
            <person name="Pollard D.A."/>
            <person name="Sackton T.B."/>
            <person name="Larracuente A.M."/>
            <person name="Singh N.D."/>
            <person name="Abad J.P."/>
            <person name="Abt D.N."/>
            <person name="Adryan B."/>
            <person name="Aguade M."/>
            <person name="Akashi H."/>
            <person name="Anderson W.W."/>
            <person name="Aquadro C.F."/>
            <person name="Ardell D.H."/>
            <person name="Arguello R."/>
            <person name="Artieri C.G."/>
            <person name="Barbash D.A."/>
            <person name="Barker D."/>
            <person name="Barsanti P."/>
            <person name="Batterham P."/>
            <person name="Batzoglou S."/>
            <person name="Begun D."/>
            <person name="Bhutkar A."/>
            <person name="Blanco E."/>
            <person name="Bosak S.A."/>
            <person name="Bradley R.K."/>
            <person name="Brand A.D."/>
            <person name="Brent M.R."/>
            <person name="Brooks A.N."/>
            <person name="Brown R.H."/>
            <person name="Butlin R.K."/>
            <person name="Caggese C."/>
            <person name="Calvi B.R."/>
            <person name="Bernardo de Carvalho A."/>
            <person name="Caspi A."/>
            <person name="Castrezana S."/>
            <person name="Celniker S.E."/>
            <person name="Chang J.L."/>
            <person name="Chapple C."/>
            <person name="Chatterji S."/>
            <person name="Chinwalla A."/>
            <person name="Civetta A."/>
            <person name="Clifton S.W."/>
            <person name="Comeron J.M."/>
            <person name="Costello J.C."/>
            <person name="Coyne J.A."/>
            <person name="Daub J."/>
            <person name="David R.G."/>
            <person name="Delcher A.L."/>
            <person name="Delehaunty K."/>
            <person name="Do C.B."/>
            <person name="Ebling H."/>
            <person name="Edwards K."/>
            <person name="Eickbush T."/>
            <person name="Evans J.D."/>
            <person name="Filipski A."/>
            <person name="Findeiss S."/>
            <person name="Freyhult E."/>
            <person name="Fulton L."/>
            <person name="Fulton R."/>
            <person name="Garcia A.C."/>
            <person name="Gardiner A."/>
            <person name="Garfield D.A."/>
            <person name="Garvin B.E."/>
            <person name="Gibson G."/>
            <person name="Gilbert D."/>
            <person name="Gnerre S."/>
            <person name="Godfrey J."/>
            <person name="Good R."/>
            <person name="Gotea V."/>
            <person name="Gravely B."/>
            <person name="Greenberg A.J."/>
            <person name="Griffiths-Jones S."/>
            <person name="Gross S."/>
            <person name="Guigo R."/>
            <person name="Gustafson E.A."/>
            <person name="Haerty W."/>
            <person name="Hahn M.W."/>
            <person name="Halligan D.L."/>
            <person name="Halpern A.L."/>
            <person name="Halter G.M."/>
            <person name="Han M.V."/>
            <person name="Heger A."/>
            <person name="Hillier L."/>
            <person name="Hinrichs A.S."/>
            <person name="Holmes I."/>
            <person name="Hoskins R.A."/>
            <person name="Hubisz M.J."/>
            <person name="Hultmark D."/>
            <person name="Huntley M.A."/>
            <person name="Jaffe D.B."/>
            <person name="Jagadeeshan S."/>
            <person name="Jeck W.R."/>
            <person name="Johnson J."/>
            <person name="Jones C.D."/>
            <person name="Jordan W.C."/>
            <person name="Karpen G.H."/>
            <person name="Kataoka E."/>
            <person name="Keightley P.D."/>
            <person name="Kheradpour P."/>
            <person name="Kirkness E.F."/>
            <person name="Koerich L.B."/>
            <person name="Kristiansen K."/>
            <person name="Kudrna D."/>
            <person name="Kulathinal R.J."/>
            <person name="Kumar S."/>
            <person name="Kwok R."/>
            <person name="Lander E."/>
            <person name="Langley C.H."/>
            <person name="Lapoint R."/>
            <person name="Lazzaro B.P."/>
            <person name="Lee S.J."/>
            <person name="Levesque L."/>
            <person name="Li R."/>
            <person name="Lin C.F."/>
            <person name="Lin M.F."/>
            <person name="Lindblad-Toh K."/>
            <person name="Llopart A."/>
            <person name="Long M."/>
            <person name="Low L."/>
            <person name="Lozovsky E."/>
            <person name="Lu J."/>
            <person name="Luo M."/>
            <person name="Machado C.A."/>
            <person name="Makalowski W."/>
            <person name="Marzo M."/>
            <person name="Matsuda M."/>
            <person name="Matzkin L."/>
            <person name="McAllister B."/>
            <person name="McBride C.S."/>
            <person name="McKernan B."/>
            <person name="McKernan K."/>
            <person name="Mendez-Lago M."/>
            <person name="Minx P."/>
            <person name="Mollenhauer M.U."/>
            <person name="Montooth K."/>
            <person name="Mount S.M."/>
            <person name="Mu X."/>
            <person name="Myers E."/>
            <person name="Negre B."/>
            <person name="Newfeld S."/>
            <person name="Nielsen R."/>
            <person name="Noor M.A."/>
            <person name="O'Grady P."/>
            <person name="Pachter L."/>
            <person name="Papaceit M."/>
            <person name="Parisi M.J."/>
            <person name="Parisi M."/>
            <person name="Parts L."/>
            <person name="Pedersen J.S."/>
            <person name="Pesole G."/>
            <person name="Phillippy A.M."/>
            <person name="Ponting C.P."/>
            <person name="Pop M."/>
            <person name="Porcelli D."/>
            <person name="Powell J.R."/>
            <person name="Prohaska S."/>
            <person name="Pruitt K."/>
            <person name="Puig M."/>
            <person name="Quesneville H."/>
            <person name="Ram K.R."/>
            <person name="Rand D."/>
            <person name="Rasmussen M.D."/>
            <person name="Reed L.K."/>
            <person name="Reenan R."/>
            <person name="Reily A."/>
            <person name="Remington K.A."/>
            <person name="Rieger T.T."/>
            <person name="Ritchie M.G."/>
            <person name="Robin C."/>
            <person name="Rogers Y.H."/>
            <person name="Rohde C."/>
            <person name="Rozas J."/>
            <person name="Rubenfield M.J."/>
            <person name="Ruiz A."/>
            <person name="Russo S."/>
            <person name="Salzberg S.L."/>
            <person name="Sanchez-Gracia A."/>
            <person name="Saranga D.J."/>
            <person name="Sato H."/>
            <person name="Schaeffer S.W."/>
            <person name="Schatz M.C."/>
            <person name="Schlenke T."/>
            <person name="Schwartz R."/>
            <person name="Segarra C."/>
            <person name="Singh R.S."/>
            <person name="Sirot L."/>
            <person name="Sirota M."/>
            <person name="Sisneros N.B."/>
            <person name="Smith C.D."/>
            <person name="Smith T.F."/>
            <person name="Spieth J."/>
            <person name="Stage D.E."/>
            <person name="Stark A."/>
            <person name="Stephan W."/>
            <person name="Strausberg R.L."/>
            <person name="Strempel S."/>
            <person name="Sturgill D."/>
            <person name="Sutton G."/>
            <person name="Sutton G.G."/>
            <person name="Tao W."/>
            <person name="Teichmann S."/>
            <person name="Tobari Y.N."/>
            <person name="Tomimura Y."/>
            <person name="Tsolas J.M."/>
            <person name="Valente V.L."/>
            <person name="Venter E."/>
            <person name="Venter J.C."/>
            <person name="Vicario S."/>
            <person name="Vieira F.G."/>
            <person name="Vilella A.J."/>
            <person name="Villasante A."/>
            <person name="Walenz B."/>
            <person name="Wang J."/>
            <person name="Wasserman M."/>
            <person name="Watts T."/>
            <person name="Wilson D."/>
            <person name="Wilson R.K."/>
            <person name="Wing R.A."/>
            <person name="Wolfner M.F."/>
            <person name="Wong A."/>
            <person name="Wong G.K."/>
            <person name="Wu C.I."/>
            <person name="Wu G."/>
            <person name="Yamamoto D."/>
            <person name="Yang H.P."/>
            <person name="Yang S.P."/>
            <person name="Yorke J.A."/>
            <person name="Yoshida K."/>
            <person name="Zdobnov E."/>
            <person name="Zhang P."/>
            <person name="Zhang Y."/>
            <person name="Zimin A.V."/>
            <person name="Baldwin J."/>
            <person name="Abdouelleil A."/>
            <person name="Abdulkadir J."/>
            <person name="Abebe A."/>
            <person name="Abera B."/>
            <person name="Abreu J."/>
            <person name="Acer S.C."/>
            <person name="Aftuck L."/>
            <person name="Alexander A."/>
            <person name="An P."/>
            <person name="Anderson E."/>
            <person name="Anderson S."/>
            <person name="Arachi H."/>
            <person name="Azer M."/>
            <person name="Bachantsang P."/>
            <person name="Barry A."/>
            <person name="Bayul T."/>
            <person name="Berlin A."/>
            <person name="Bessette D."/>
            <person name="Bloom T."/>
            <person name="Blye J."/>
            <person name="Boguslavskiy L."/>
            <person name="Bonnet C."/>
            <person name="Boukhgalter B."/>
            <person name="Bourzgui I."/>
            <person name="Brown A."/>
            <person name="Cahill P."/>
            <person name="Channer S."/>
            <person name="Cheshatsang Y."/>
            <person name="Chuda L."/>
            <person name="Citroen M."/>
            <person name="Collymore A."/>
            <person name="Cooke P."/>
            <person name="Costello M."/>
            <person name="D'Aco K."/>
            <person name="Daza R."/>
            <person name="De Haan G."/>
            <person name="DeGray S."/>
            <person name="DeMaso C."/>
            <person name="Dhargay N."/>
            <person name="Dooley K."/>
            <person name="Dooley E."/>
            <person name="Doricent M."/>
            <person name="Dorje P."/>
            <person name="Dorjee K."/>
            <person name="Dupes A."/>
            <person name="Elong R."/>
            <person name="Falk J."/>
            <person name="Farina A."/>
            <person name="Faro S."/>
            <person name="Ferguson D."/>
            <person name="Fisher S."/>
            <person name="Foley C.D."/>
            <person name="Franke A."/>
            <person name="Friedrich D."/>
            <person name="Gadbois L."/>
            <person name="Gearin G."/>
            <person name="Gearin C.R."/>
            <person name="Giannoukos G."/>
            <person name="Goode T."/>
            <person name="Graham J."/>
            <person name="Grandbois E."/>
            <person name="Grewal S."/>
            <person name="Gyaltsen K."/>
            <person name="Hafez N."/>
            <person name="Hagos B."/>
            <person name="Hall J."/>
            <person name="Henson C."/>
            <person name="Hollinger A."/>
            <person name="Honan T."/>
            <person name="Huard M.D."/>
            <person name="Hughes L."/>
            <person name="Hurhula B."/>
            <person name="Husby M.E."/>
            <person name="Kamat A."/>
            <person name="Kanga B."/>
            <person name="Kashin S."/>
            <person name="Khazanovich D."/>
            <person name="Kisner P."/>
            <person name="Lance K."/>
            <person name="Lara M."/>
            <person name="Lee W."/>
            <person name="Lennon N."/>
            <person name="Letendre F."/>
            <person name="LeVine R."/>
            <person name="Lipovsky A."/>
            <person name="Liu X."/>
            <person name="Liu J."/>
            <person name="Liu S."/>
            <person name="Lokyitsang T."/>
            <person name="Lokyitsang Y."/>
            <person name="Lubonja R."/>
            <person name="Lui A."/>
            <person name="MacDonald P."/>
            <person name="Magnisalis V."/>
            <person name="Maru K."/>
            <person name="Matthews C."/>
            <person name="McCusker W."/>
            <person name="McDonough S."/>
            <person name="Mehta T."/>
            <person name="Meldrim J."/>
            <person name="Meneus L."/>
            <person name="Mihai O."/>
            <person name="Mihalev A."/>
            <person name="Mihova T."/>
            <person name="Mittelman R."/>
            <person name="Mlenga V."/>
            <person name="Montmayeur A."/>
            <person name="Mulrain L."/>
            <person name="Navidi A."/>
            <person name="Naylor J."/>
            <person name="Negash T."/>
            <person name="Nguyen T."/>
            <person name="Nguyen N."/>
            <person name="Nicol R."/>
            <person name="Norbu C."/>
            <person name="Norbu N."/>
            <person name="Novod N."/>
            <person name="O'Neill B."/>
            <person name="Osman S."/>
            <person name="Markiewicz E."/>
            <person name="Oyono O.L."/>
            <person name="Patti C."/>
            <person name="Phunkhang P."/>
            <person name="Pierre F."/>
            <person name="Priest M."/>
            <person name="Raghuraman S."/>
            <person name="Rege F."/>
            <person name="Reyes R."/>
            <person name="Rise C."/>
            <person name="Rogov P."/>
            <person name="Ross K."/>
            <person name="Ryan E."/>
            <person name="Settipalli S."/>
            <person name="Shea T."/>
            <person name="Sherpa N."/>
            <person name="Shi L."/>
            <person name="Shih D."/>
            <person name="Sparrow T."/>
            <person name="Spaulding J."/>
            <person name="Stalker J."/>
            <person name="Stange-Thomann N."/>
            <person name="Stavropoulos S."/>
            <person name="Stone C."/>
            <person name="Strader C."/>
            <person name="Tesfaye S."/>
            <person name="Thomson T."/>
            <person name="Thoulutsang Y."/>
            <person name="Thoulutsang D."/>
            <person name="Topham K."/>
            <person name="Topping I."/>
            <person name="Tsamla T."/>
            <person name="Vassiliev H."/>
            <person name="Vo A."/>
            <person name="Wangchuk T."/>
            <person name="Wangdi T."/>
            <person name="Weiand M."/>
            <person name="Wilkinson J."/>
            <person name="Wilson A."/>
            <person name="Yadav S."/>
            <person name="Young G."/>
            <person name="Yu Q."/>
            <person name="Zembek L."/>
            <person name="Zhong D."/>
            <person name="Zimmer A."/>
            <person name="Zwirko Z."/>
            <person name="Jaffe D.B."/>
            <person name="Alvarez P."/>
            <person name="Brockman W."/>
            <person name="Butler J."/>
            <person name="Chin C."/>
            <person name="Gnerre S."/>
            <person name="Grabherr M."/>
            <person name="Kleber M."/>
            <person name="Mauceli E."/>
            <person name="MacCallum I."/>
        </authorList>
    </citation>
    <scope>NUCLEOTIDE SEQUENCE [LARGE SCALE GENOMIC DNA]</scope>
    <source>
        <strain evidence="17">Tucson 14030-0811.24</strain>
    </source>
</reference>
<dbReference type="STRING" id="7260.B4N550"/>
<dbReference type="EMBL" id="CH964101">
    <property type="protein sequence ID" value="EDW79489.1"/>
    <property type="molecule type" value="Genomic_DNA"/>
</dbReference>
<dbReference type="GO" id="GO:0080048">
    <property type="term" value="F:GDP-D-glucose phosphorylase activity"/>
    <property type="evidence" value="ECO:0007669"/>
    <property type="project" value="UniProtKB-EC"/>
</dbReference>
<dbReference type="Proteomes" id="UP000007798">
    <property type="component" value="Unassembled WGS sequence"/>
</dbReference>
<dbReference type="OMA" id="LEVMMTI"/>
<evidence type="ECO:0000256" key="4">
    <source>
        <dbReference type="ARBA" id="ARBA00006451"/>
    </source>
</evidence>
<evidence type="ECO:0000313" key="17">
    <source>
        <dbReference type="Proteomes" id="UP000007798"/>
    </source>
</evidence>
<dbReference type="AlphaFoldDB" id="B4N550"/>
<dbReference type="GO" id="GO:0005085">
    <property type="term" value="F:guanyl-nucleotide exchange factor activity"/>
    <property type="evidence" value="ECO:0007669"/>
    <property type="project" value="UniProtKB-KW"/>
</dbReference>
<dbReference type="PANTHER" id="PTHR20884:SF8">
    <property type="entry name" value="GDP-D-GLUCOSE PHOSPHORYLASE 1"/>
    <property type="match status" value="1"/>
</dbReference>
<keyword evidence="10" id="KW-0548">Nucleotidyltransferase</keyword>
<comment type="subcellular location">
    <subcellularLocation>
        <location evidence="3">Cytoplasm</location>
    </subcellularLocation>
</comment>
<evidence type="ECO:0000256" key="3">
    <source>
        <dbReference type="ARBA" id="ARBA00004496"/>
    </source>
</evidence>
<evidence type="ECO:0000256" key="6">
    <source>
        <dbReference type="ARBA" id="ARBA00018857"/>
    </source>
</evidence>
<dbReference type="GO" id="GO:0000166">
    <property type="term" value="F:nucleotide binding"/>
    <property type="evidence" value="ECO:0007669"/>
    <property type="project" value="UniProtKB-KW"/>
</dbReference>
<dbReference type="HOGENOM" id="CLU_041964_2_0_1"/>
<evidence type="ECO:0000256" key="2">
    <source>
        <dbReference type="ARBA" id="ARBA00003049"/>
    </source>
</evidence>
<dbReference type="KEGG" id="dwi:6645803"/>
<evidence type="ECO:0000259" key="14">
    <source>
        <dbReference type="Pfam" id="PF26216"/>
    </source>
</evidence>
<name>B4N550_DROWI</name>
<keyword evidence="12" id="KW-0378">Hydrolase</keyword>
<dbReference type="FunCoup" id="B4N550">
    <property type="interactions" value="485"/>
</dbReference>
<accession>B4N550</accession>
<dbReference type="Pfam" id="PF26217">
    <property type="entry name" value="GDPGP1_N"/>
    <property type="match status" value="1"/>
</dbReference>
<protein>
    <recommendedName>
        <fullName evidence="6">GDP-D-glucose phosphorylase 1</fullName>
        <ecNumber evidence="5">2.7.7.78</ecNumber>
    </recommendedName>
</protein>
<proteinExistence type="inferred from homology"/>
<feature type="domain" description="GDPGP1-like C-terminal" evidence="14">
    <location>
        <begin position="241"/>
        <end position="349"/>
    </location>
</feature>
<feature type="chain" id="PRO_5002815676" description="GDP-D-glucose phosphorylase 1" evidence="13">
    <location>
        <begin position="21"/>
        <end position="377"/>
    </location>
</feature>
<dbReference type="InParanoid" id="B4N550"/>
<sequence>MKRRRVAALAIVSIAALKAANNVNNSADNKSQRTRINRKDKYIMSLEGKAQHYLNALKVRWQQLHEVPGLFAYQLAKSRPNRVLPGQYKFYTELNTDRTLKRRQPQTIDTLSPKFKPKQFNFNKVDDLEVMMTIDNEQDMGSVQMIINKSPLSKYHTLICPDVKSNLVQRITPQALRFCITFLRNIDDDTMRMGYNSPGALASVNHLHFHLIHMPQKLYIDNVKLENLAGSYLYRTTQEMPIQALCVLIASNDNDEAILEKVNNVYKLTEWMCQNNIPHNVFVTQDRTPGKQGNLHIFIFARSTYCVNKDVTAFNVGFCELAGFIPLGNEEKMRNLSETVVVQRVQEITGNAMNSVYEQAKHIVNGTNSTWQLPFIN</sequence>
<keyword evidence="17" id="KW-1185">Reference proteome</keyword>
<dbReference type="InterPro" id="IPR058865">
    <property type="entry name" value="GDPGP1_C"/>
</dbReference>
<dbReference type="PANTHER" id="PTHR20884">
    <property type="entry name" value="GDP-D-GLUCOSE PHOSPHORYLASE 1"/>
    <property type="match status" value="1"/>
</dbReference>
<dbReference type="GO" id="GO:0006006">
    <property type="term" value="P:glucose metabolic process"/>
    <property type="evidence" value="ECO:0007669"/>
    <property type="project" value="TreeGrafter"/>
</dbReference>
<evidence type="ECO:0000256" key="10">
    <source>
        <dbReference type="ARBA" id="ARBA00022695"/>
    </source>
</evidence>
<keyword evidence="11" id="KW-0547">Nucleotide-binding</keyword>
<dbReference type="GO" id="GO:0005737">
    <property type="term" value="C:cytoplasm"/>
    <property type="evidence" value="ECO:0007669"/>
    <property type="project" value="UniProtKB-SubCell"/>
</dbReference>
<gene>
    <name evidence="16" type="primary">Dwil\GK20384</name>
    <name evidence="16" type="ORF">Dwil_GK20384</name>
</gene>
<evidence type="ECO:0000259" key="15">
    <source>
        <dbReference type="Pfam" id="PF26217"/>
    </source>
</evidence>
<evidence type="ECO:0000256" key="7">
    <source>
        <dbReference type="ARBA" id="ARBA00022490"/>
    </source>
</evidence>
<keyword evidence="7" id="KW-0963">Cytoplasm</keyword>
<dbReference type="Pfam" id="PF26216">
    <property type="entry name" value="GDPGP1_C"/>
    <property type="match status" value="1"/>
</dbReference>
<evidence type="ECO:0000256" key="13">
    <source>
        <dbReference type="SAM" id="SignalP"/>
    </source>
</evidence>
<dbReference type="InterPro" id="IPR036265">
    <property type="entry name" value="HIT-like_sf"/>
</dbReference>
<dbReference type="InterPro" id="IPR026506">
    <property type="entry name" value="GDPGP"/>
</dbReference>
<dbReference type="PhylomeDB" id="B4N550"/>
<evidence type="ECO:0000256" key="12">
    <source>
        <dbReference type="ARBA" id="ARBA00022801"/>
    </source>
</evidence>
<feature type="domain" description="GDPGP1-like N-terminal" evidence="15">
    <location>
        <begin position="55"/>
        <end position="211"/>
    </location>
</feature>
<comment type="catalytic activity">
    <reaction evidence="1">
        <text>GDP-alpha-D-glucose + phosphate = alpha-D-glucose 1-phosphate + GDP + H(+)</text>
        <dbReference type="Rhea" id="RHEA:30387"/>
        <dbReference type="ChEBI" id="CHEBI:15378"/>
        <dbReference type="ChEBI" id="CHEBI:43474"/>
        <dbReference type="ChEBI" id="CHEBI:58189"/>
        <dbReference type="ChEBI" id="CHEBI:58601"/>
        <dbReference type="ChEBI" id="CHEBI:62230"/>
        <dbReference type="EC" id="2.7.7.78"/>
    </reaction>
</comment>
<organism evidence="17">
    <name type="scientific">Drosophila willistoni</name>
    <name type="common">Fruit fly</name>
    <dbReference type="NCBI Taxonomy" id="7260"/>
    <lineage>
        <taxon>Eukaryota</taxon>
        <taxon>Metazoa</taxon>
        <taxon>Ecdysozoa</taxon>
        <taxon>Arthropoda</taxon>
        <taxon>Hexapoda</taxon>
        <taxon>Insecta</taxon>
        <taxon>Pterygota</taxon>
        <taxon>Neoptera</taxon>
        <taxon>Endopterygota</taxon>
        <taxon>Diptera</taxon>
        <taxon>Brachycera</taxon>
        <taxon>Muscomorpha</taxon>
        <taxon>Ephydroidea</taxon>
        <taxon>Drosophilidae</taxon>
        <taxon>Drosophila</taxon>
        <taxon>Sophophora</taxon>
    </lineage>
</organism>
<feature type="signal peptide" evidence="13">
    <location>
        <begin position="1"/>
        <end position="20"/>
    </location>
</feature>
<dbReference type="SUPFAM" id="SSF54197">
    <property type="entry name" value="HIT-like"/>
    <property type="match status" value="1"/>
</dbReference>
<comment type="similarity">
    <text evidence="4">Belongs to the GDPGP1 family.</text>
</comment>
<keyword evidence="13" id="KW-0732">Signal</keyword>
<evidence type="ECO:0000313" key="16">
    <source>
        <dbReference type="EMBL" id="EDW79489.1"/>
    </source>
</evidence>
<evidence type="ECO:0000256" key="11">
    <source>
        <dbReference type="ARBA" id="ARBA00022741"/>
    </source>
</evidence>
<dbReference type="Gene3D" id="3.30.428.10">
    <property type="entry name" value="HIT-like"/>
    <property type="match status" value="1"/>
</dbReference>
<keyword evidence="8" id="KW-0344">Guanine-nucleotide releasing factor</keyword>
<evidence type="ECO:0000256" key="5">
    <source>
        <dbReference type="ARBA" id="ARBA00012507"/>
    </source>
</evidence>
<dbReference type="OrthoDB" id="417175at2759"/>
<evidence type="ECO:0000256" key="9">
    <source>
        <dbReference type="ARBA" id="ARBA00022679"/>
    </source>
</evidence>
<evidence type="ECO:0000256" key="1">
    <source>
        <dbReference type="ARBA" id="ARBA00000063"/>
    </source>
</evidence>
<comment type="function">
    <text evidence="2">Specific and highly efficient GDP-D-glucose phosphorylase regulating the levels of GDP-D-glucose in cells.</text>
</comment>
<evidence type="ECO:0000256" key="8">
    <source>
        <dbReference type="ARBA" id="ARBA00022658"/>
    </source>
</evidence>
<dbReference type="eggNOG" id="KOG2720">
    <property type="taxonomic scope" value="Eukaryota"/>
</dbReference>
<dbReference type="InterPro" id="IPR058866">
    <property type="entry name" value="GDPGP1_N"/>
</dbReference>
<dbReference type="GO" id="GO:0016787">
    <property type="term" value="F:hydrolase activity"/>
    <property type="evidence" value="ECO:0007669"/>
    <property type="project" value="UniProtKB-KW"/>
</dbReference>
<keyword evidence="9" id="KW-0808">Transferase</keyword>
<dbReference type="EC" id="2.7.7.78" evidence="5"/>